<keyword evidence="2" id="KW-1133">Transmembrane helix</keyword>
<evidence type="ECO:0000313" key="6">
    <source>
        <dbReference type="EMBL" id="KTB11606.1"/>
    </source>
</evidence>
<reference evidence="5 7" key="1">
    <citation type="submission" date="2015-10" db="EMBL/GenBank/DDBJ databases">
        <title>Draft genomes sequences of Candida glabrata isolates 1A, 1B, 2A, 2B, 3A and 3B.</title>
        <authorList>
            <person name="Haavelsrud O.E."/>
            <person name="Gaustad P."/>
        </authorList>
    </citation>
    <scope>NUCLEOTIDE SEQUENCE [LARGE SCALE GENOMIC DNA]</scope>
    <source>
        <strain evidence="5">910700640</strain>
    </source>
</reference>
<dbReference type="InterPro" id="IPR045226">
    <property type="entry name" value="Dsc3"/>
</dbReference>
<comment type="caution">
    <text evidence="5">The sequence shown here is derived from an EMBL/GenBank/DDBJ whole genome shotgun (WGS) entry which is preliminary data.</text>
</comment>
<keyword evidence="2 5" id="KW-0812">Transmembrane</keyword>
<dbReference type="VEuPathDB" id="FungiDB:GW608_J03949"/>
<feature type="region of interest" description="Disordered" evidence="1">
    <location>
        <begin position="173"/>
        <end position="198"/>
    </location>
</feature>
<feature type="region of interest" description="Disordered" evidence="1">
    <location>
        <begin position="214"/>
        <end position="235"/>
    </location>
</feature>
<evidence type="ECO:0000259" key="3">
    <source>
        <dbReference type="Pfam" id="PF10302"/>
    </source>
</evidence>
<dbReference type="VEuPathDB" id="FungiDB:GVI51_J03927"/>
<dbReference type="GO" id="GO:0000328">
    <property type="term" value="C:fungal-type vacuole lumen"/>
    <property type="evidence" value="ECO:0007669"/>
    <property type="project" value="EnsemblFungi"/>
</dbReference>
<dbReference type="AlphaFoldDB" id="A0A0W0E7X6"/>
<feature type="domain" description="DSC E3 ubiquitin ligase complex subunit 3 ubiquitin-like" evidence="3">
    <location>
        <begin position="23"/>
        <end position="119"/>
    </location>
</feature>
<dbReference type="VEuPathDB" id="FungiDB:GWK60_J03905"/>
<dbReference type="Pfam" id="PF10302">
    <property type="entry name" value="Dsc3_N"/>
    <property type="match status" value="1"/>
</dbReference>
<dbReference type="Pfam" id="PF13373">
    <property type="entry name" value="Dsc3_C"/>
    <property type="match status" value="1"/>
</dbReference>
<evidence type="ECO:0000256" key="1">
    <source>
        <dbReference type="SAM" id="MobiDB-lite"/>
    </source>
</evidence>
<dbReference type="InterPro" id="IPR019413">
    <property type="entry name" value="Dsc3_ub-like_dom"/>
</dbReference>
<protein>
    <submittedName>
        <fullName evidence="5">Transmembrane protein</fullName>
    </submittedName>
</protein>
<dbReference type="GO" id="GO:0016567">
    <property type="term" value="P:protein ubiquitination"/>
    <property type="evidence" value="ECO:0007669"/>
    <property type="project" value="EnsemblFungi"/>
</dbReference>
<name>A0A0W0E7X6_CANGB</name>
<feature type="domain" description="DSC E3 ubiquitin ligase complex subunit 3 C-terminal" evidence="4">
    <location>
        <begin position="147"/>
        <end position="299"/>
    </location>
</feature>
<dbReference type="OMA" id="QGSFKEM"/>
<feature type="compositionally biased region" description="Acidic residues" evidence="1">
    <location>
        <begin position="175"/>
        <end position="184"/>
    </location>
</feature>
<gene>
    <name evidence="6" type="ORF">AO440_004883</name>
    <name evidence="5" type="ORF">AO440_005341</name>
</gene>
<dbReference type="VEuPathDB" id="FungiDB:CAGL0J04092g"/>
<dbReference type="GO" id="GO:0044695">
    <property type="term" value="C:Dsc E3 ubiquitin ligase complex"/>
    <property type="evidence" value="ECO:0007669"/>
    <property type="project" value="EnsemblFungi"/>
</dbReference>
<dbReference type="PANTHER" id="PTHR28049">
    <property type="entry name" value="TRANSMEMBRANE PROTEIN YOR223W"/>
    <property type="match status" value="1"/>
</dbReference>
<evidence type="ECO:0000259" key="4">
    <source>
        <dbReference type="Pfam" id="PF13373"/>
    </source>
</evidence>
<proteinExistence type="predicted"/>
<organism evidence="5 7">
    <name type="scientific">Candida glabrata</name>
    <name type="common">Yeast</name>
    <name type="synonym">Torulopsis glabrata</name>
    <dbReference type="NCBI Taxonomy" id="5478"/>
    <lineage>
        <taxon>Eukaryota</taxon>
        <taxon>Fungi</taxon>
        <taxon>Dikarya</taxon>
        <taxon>Ascomycota</taxon>
        <taxon>Saccharomycotina</taxon>
        <taxon>Saccharomycetes</taxon>
        <taxon>Saccharomycetales</taxon>
        <taxon>Saccharomycetaceae</taxon>
        <taxon>Nakaseomyces</taxon>
    </lineage>
</organism>
<dbReference type="GO" id="GO:0140624">
    <property type="term" value="P:EGAD pathway"/>
    <property type="evidence" value="ECO:0007669"/>
    <property type="project" value="EnsemblFungi"/>
</dbReference>
<dbReference type="InterPro" id="IPR025390">
    <property type="entry name" value="Dsc3_C"/>
</dbReference>
<dbReference type="EMBL" id="LLZZ01000033">
    <property type="protein sequence ID" value="KTB11606.1"/>
    <property type="molecule type" value="Genomic_DNA"/>
</dbReference>
<dbReference type="VEuPathDB" id="FungiDB:B1J91_J04092g"/>
<dbReference type="PANTHER" id="PTHR28049:SF1">
    <property type="entry name" value="DSC E3 UBIQUITIN LIGASE COMPLEX SUBUNIT 3"/>
    <property type="match status" value="1"/>
</dbReference>
<sequence length="301" mass="33714">MSSGLGTGSLDGMPGDNGGISRFIVVRFNDDTIPDLKLNITHVSMDTINTQWLRRLCRELRGEQTHRRRLRFIRNGNILNSRANLGSEILQYFERLQAENTEGTLNELLFYVHCIIGTEDLTDEQLASEDVMDTMGPSADSVTTQAIGFDRLASVGFSEEEIELLRQQFRSTYGDPEEEDDLLNGDESQSNIGSRGGNARRDIRQLEEMWMESGNDPMATAGDGLQPGRDRNGEVEDRFNSIPVTDIRHNKDLLIGITTGFCLGIFALLLMKNEGLFNKRQRMSIIVGVATNVLFCLVRGF</sequence>
<accession>A0A0W0E7X6</accession>
<keyword evidence="2" id="KW-0472">Membrane</keyword>
<dbReference type="EMBL" id="LLZZ01000162">
    <property type="protein sequence ID" value="KTA97263.1"/>
    <property type="molecule type" value="Genomic_DNA"/>
</dbReference>
<dbReference type="GO" id="GO:0005783">
    <property type="term" value="C:endoplasmic reticulum"/>
    <property type="evidence" value="ECO:0007669"/>
    <property type="project" value="EnsemblFungi"/>
</dbReference>
<evidence type="ECO:0000313" key="7">
    <source>
        <dbReference type="Proteomes" id="UP000054886"/>
    </source>
</evidence>
<evidence type="ECO:0000256" key="2">
    <source>
        <dbReference type="SAM" id="Phobius"/>
    </source>
</evidence>
<dbReference type="Proteomes" id="UP000054886">
    <property type="component" value="Unassembled WGS sequence"/>
</dbReference>
<feature type="transmembrane region" description="Helical" evidence="2">
    <location>
        <begin position="253"/>
        <end position="271"/>
    </location>
</feature>
<evidence type="ECO:0000313" key="5">
    <source>
        <dbReference type="EMBL" id="KTA97263.1"/>
    </source>
</evidence>
<feature type="transmembrane region" description="Helical" evidence="2">
    <location>
        <begin position="283"/>
        <end position="300"/>
    </location>
</feature>